<evidence type="ECO:0000259" key="3">
    <source>
        <dbReference type="Pfam" id="PF00535"/>
    </source>
</evidence>
<keyword evidence="5" id="KW-1185">Reference proteome</keyword>
<protein>
    <submittedName>
        <fullName evidence="4">Undecaprenyl-phosphate 4-deoxy-4-formamido-L-arabinose transferase</fullName>
        <ecNumber evidence="4">2.4.2.53</ecNumber>
    </submittedName>
</protein>
<comment type="caution">
    <text evidence="4">The sequence shown here is derived from an EMBL/GenBank/DDBJ whole genome shotgun (WGS) entry which is preliminary data.</text>
</comment>
<accession>A0ABM8ZCY4</accession>
<dbReference type="EMBL" id="CAKKNT010000025">
    <property type="protein sequence ID" value="CAH0419133.1"/>
    <property type="molecule type" value="Genomic_DNA"/>
</dbReference>
<dbReference type="RefSeq" id="WP_230099181.1">
    <property type="nucleotide sequence ID" value="NZ_CAKKNT010000025.1"/>
</dbReference>
<sequence length="338" mass="38710">MENEVLPPMSEQPLVSIVVPIYNVGKFLLPALQSIQAQTYQNLEILLIDDGSTDDSGPIADEFAAKDARFIVHHVQNGGLSSARNVGLKYATGEFIYFFDSDDLIATTLIEKGVNIATQAKVNAVIFDYEQIDEAGKVIPSAYGHGAVYQQSPILSGDEALMHLFQQDIIITAWSYLVKRAVLLEHQIEFTVGRLHEDMNTTPRVLWYADRIGVVNERLYQYRVRSGSIMKDLKPKNLIDSVWMLKQIELFLQQNNLLKTHQKQFAWLVHQTLLPYVFNISDKFLRQNPTTKKDYFDLLEHAYHEIKIDSRTMRKLKLSKIPGVSGLKRWLKRQPCIF</sequence>
<dbReference type="CDD" id="cd00761">
    <property type="entry name" value="Glyco_tranf_GTA_type"/>
    <property type="match status" value="1"/>
</dbReference>
<dbReference type="SUPFAM" id="SSF53448">
    <property type="entry name" value="Nucleotide-diphospho-sugar transferases"/>
    <property type="match status" value="1"/>
</dbReference>
<dbReference type="InterPro" id="IPR001173">
    <property type="entry name" value="Glyco_trans_2-like"/>
</dbReference>
<evidence type="ECO:0000313" key="5">
    <source>
        <dbReference type="Proteomes" id="UP000789719"/>
    </source>
</evidence>
<dbReference type="GO" id="GO:0099621">
    <property type="term" value="F:undecaprenyl-phosphate 4-deoxy-4-formamido-L-arabinose transferase activity"/>
    <property type="evidence" value="ECO:0007669"/>
    <property type="project" value="UniProtKB-EC"/>
</dbReference>
<gene>
    <name evidence="4" type="primary">arnC_2</name>
    <name evidence="4" type="ORF">WGH24286_01580</name>
</gene>
<organism evidence="4 5">
    <name type="scientific">Periweissella ghanensis</name>
    <dbReference type="NCBI Taxonomy" id="467997"/>
    <lineage>
        <taxon>Bacteria</taxon>
        <taxon>Bacillati</taxon>
        <taxon>Bacillota</taxon>
        <taxon>Bacilli</taxon>
        <taxon>Lactobacillales</taxon>
        <taxon>Lactobacillaceae</taxon>
        <taxon>Periweissella</taxon>
    </lineage>
</organism>
<dbReference type="EC" id="2.4.2.53" evidence="4"/>
<evidence type="ECO:0000256" key="2">
    <source>
        <dbReference type="ARBA" id="ARBA00022679"/>
    </source>
</evidence>
<reference evidence="4 5" key="1">
    <citation type="submission" date="2021-11" db="EMBL/GenBank/DDBJ databases">
        <authorList>
            <person name="Depoorter E."/>
        </authorList>
    </citation>
    <scope>NUCLEOTIDE SEQUENCE [LARGE SCALE GENOMIC DNA]</scope>
    <source>
        <strain evidence="4 5">LMG 24286</strain>
    </source>
</reference>
<proteinExistence type="predicted"/>
<dbReference type="Gene3D" id="3.90.550.10">
    <property type="entry name" value="Spore Coat Polysaccharide Biosynthesis Protein SpsA, Chain A"/>
    <property type="match status" value="1"/>
</dbReference>
<dbReference type="Proteomes" id="UP000789719">
    <property type="component" value="Unassembled WGS sequence"/>
</dbReference>
<evidence type="ECO:0000256" key="1">
    <source>
        <dbReference type="ARBA" id="ARBA00022676"/>
    </source>
</evidence>
<name>A0ABM8ZCY4_9LACO</name>
<keyword evidence="1 4" id="KW-0328">Glycosyltransferase</keyword>
<evidence type="ECO:0000313" key="4">
    <source>
        <dbReference type="EMBL" id="CAH0419133.1"/>
    </source>
</evidence>
<dbReference type="InterPro" id="IPR029044">
    <property type="entry name" value="Nucleotide-diphossugar_trans"/>
</dbReference>
<dbReference type="PANTHER" id="PTHR22916:SF51">
    <property type="entry name" value="GLYCOSYLTRANSFERASE EPSH-RELATED"/>
    <property type="match status" value="1"/>
</dbReference>
<keyword evidence="2 4" id="KW-0808">Transferase</keyword>
<dbReference type="PANTHER" id="PTHR22916">
    <property type="entry name" value="GLYCOSYLTRANSFERASE"/>
    <property type="match status" value="1"/>
</dbReference>
<dbReference type="Pfam" id="PF00535">
    <property type="entry name" value="Glycos_transf_2"/>
    <property type="match status" value="1"/>
</dbReference>
<feature type="domain" description="Glycosyltransferase 2-like" evidence="3">
    <location>
        <begin position="16"/>
        <end position="144"/>
    </location>
</feature>